<evidence type="ECO:0000313" key="1">
    <source>
        <dbReference type="EMBL" id="AFH20999.1"/>
    </source>
</evidence>
<dbReference type="OrthoDB" id="37037at10239"/>
<keyword evidence="2" id="KW-1185">Reference proteome</keyword>
<organism evidence="1 2">
    <name type="scientific">Cronobacter phage CR9</name>
    <dbReference type="NCBI Taxonomy" id="1162290"/>
    <lineage>
        <taxon>Viruses</taxon>
        <taxon>Duplodnaviria</taxon>
        <taxon>Heunggongvirae</taxon>
        <taxon>Uroviricota</taxon>
        <taxon>Caudoviricetes</taxon>
        <taxon>Vequintavirinae</taxon>
        <taxon>Certrevirus</taxon>
        <taxon>Certrevirus CR9</taxon>
    </lineage>
</organism>
<dbReference type="Proteomes" id="UP000011829">
    <property type="component" value="Segment"/>
</dbReference>
<accession>M1F294</accession>
<gene>
    <name evidence="1" type="ORF">CR9_115</name>
</gene>
<dbReference type="EMBL" id="JQ691611">
    <property type="protein sequence ID" value="AFH20999.1"/>
    <property type="molecule type" value="Genomic_DNA"/>
</dbReference>
<dbReference type="KEGG" id="vg:18562957"/>
<name>M1F294_9CAUD</name>
<sequence length="93" mass="10804">MGTEEIELDHLGLYFGKELCQHDRWAIKNFGMPKYRCGTPVAICGGDSSTEGHQFVVEGMFWSDLLHSWVYYVPTYNFYQCESDLRETYGSFN</sequence>
<reference evidence="1 2" key="1">
    <citation type="submission" date="2012-02" db="EMBL/GenBank/DDBJ databases">
        <title>Complete Genome Sequence of Cronobacter sakazakii Bacteriophage CR9.</title>
        <authorList>
            <person name="Shin H."/>
            <person name="Lee J.-H."/>
            <person name="Kim Y."/>
            <person name="Ryu S."/>
        </authorList>
    </citation>
    <scope>NUCLEOTIDE SEQUENCE [LARGE SCALE GENOMIC DNA]</scope>
</reference>
<dbReference type="RefSeq" id="YP_009015077.1">
    <property type="nucleotide sequence ID" value="NC_023717.1"/>
</dbReference>
<dbReference type="GeneID" id="18562957"/>
<proteinExistence type="predicted"/>
<protein>
    <submittedName>
        <fullName evidence="1">Uncharacterized protein</fullName>
    </submittedName>
</protein>
<evidence type="ECO:0000313" key="2">
    <source>
        <dbReference type="Proteomes" id="UP000011829"/>
    </source>
</evidence>